<dbReference type="InterPro" id="IPR050469">
    <property type="entry name" value="Diguanylate_Cyclase"/>
</dbReference>
<dbReference type="SMART" id="SM00267">
    <property type="entry name" value="GGDEF"/>
    <property type="match status" value="1"/>
</dbReference>
<dbReference type="InterPro" id="IPR035965">
    <property type="entry name" value="PAS-like_dom_sf"/>
</dbReference>
<dbReference type="GO" id="GO:0043709">
    <property type="term" value="P:cell adhesion involved in single-species biofilm formation"/>
    <property type="evidence" value="ECO:0007669"/>
    <property type="project" value="TreeGrafter"/>
</dbReference>
<dbReference type="AlphaFoldDB" id="A0A1I2SRY9"/>
<dbReference type="EC" id="2.7.7.65" evidence="1"/>
<evidence type="ECO:0000313" key="4">
    <source>
        <dbReference type="Proteomes" id="UP000198623"/>
    </source>
</evidence>
<dbReference type="Pfam" id="PF00990">
    <property type="entry name" value="GGDEF"/>
    <property type="match status" value="1"/>
</dbReference>
<organism evidence="3 4">
    <name type="scientific">Neptunomonas qingdaonensis</name>
    <dbReference type="NCBI Taxonomy" id="1045558"/>
    <lineage>
        <taxon>Bacteria</taxon>
        <taxon>Pseudomonadati</taxon>
        <taxon>Pseudomonadota</taxon>
        <taxon>Gammaproteobacteria</taxon>
        <taxon>Oceanospirillales</taxon>
        <taxon>Oceanospirillaceae</taxon>
        <taxon>Neptunomonas</taxon>
    </lineage>
</organism>
<reference evidence="4" key="1">
    <citation type="submission" date="2016-10" db="EMBL/GenBank/DDBJ databases">
        <authorList>
            <person name="Varghese N."/>
            <person name="Submissions S."/>
        </authorList>
    </citation>
    <scope>NUCLEOTIDE SEQUENCE [LARGE SCALE GENOMIC DNA]</scope>
    <source>
        <strain evidence="4">CGMCC 1.10971</strain>
    </source>
</reference>
<dbReference type="GO" id="GO:0052621">
    <property type="term" value="F:diguanylate cyclase activity"/>
    <property type="evidence" value="ECO:0007669"/>
    <property type="project" value="UniProtKB-EC"/>
</dbReference>
<dbReference type="GO" id="GO:1902201">
    <property type="term" value="P:negative regulation of bacterial-type flagellum-dependent cell motility"/>
    <property type="evidence" value="ECO:0007669"/>
    <property type="project" value="TreeGrafter"/>
</dbReference>
<accession>A0A1I2SRY9</accession>
<dbReference type="NCBIfam" id="TIGR00254">
    <property type="entry name" value="GGDEF"/>
    <property type="match status" value="1"/>
</dbReference>
<dbReference type="STRING" id="1045558.SAMN05216175_108111"/>
<proteinExistence type="predicted"/>
<feature type="domain" description="GGDEF" evidence="2">
    <location>
        <begin position="158"/>
        <end position="279"/>
    </location>
</feature>
<dbReference type="SUPFAM" id="SSF55073">
    <property type="entry name" value="Nucleotide cyclase"/>
    <property type="match status" value="1"/>
</dbReference>
<dbReference type="OrthoDB" id="9804955at2"/>
<evidence type="ECO:0000259" key="2">
    <source>
        <dbReference type="PROSITE" id="PS50887"/>
    </source>
</evidence>
<dbReference type="Proteomes" id="UP000198623">
    <property type="component" value="Unassembled WGS sequence"/>
</dbReference>
<dbReference type="InterPro" id="IPR013656">
    <property type="entry name" value="PAS_4"/>
</dbReference>
<dbReference type="InterPro" id="IPR043128">
    <property type="entry name" value="Rev_trsase/Diguanyl_cyclase"/>
</dbReference>
<dbReference type="Gene3D" id="3.30.450.20">
    <property type="entry name" value="PAS domain"/>
    <property type="match status" value="1"/>
</dbReference>
<evidence type="ECO:0000256" key="1">
    <source>
        <dbReference type="ARBA" id="ARBA00012528"/>
    </source>
</evidence>
<dbReference type="EMBL" id="FOOU01000008">
    <property type="protein sequence ID" value="SFG54589.1"/>
    <property type="molecule type" value="Genomic_DNA"/>
</dbReference>
<dbReference type="PANTHER" id="PTHR45138">
    <property type="entry name" value="REGULATORY COMPONENTS OF SENSORY TRANSDUCTION SYSTEM"/>
    <property type="match status" value="1"/>
</dbReference>
<evidence type="ECO:0000313" key="3">
    <source>
        <dbReference type="EMBL" id="SFG54589.1"/>
    </source>
</evidence>
<dbReference type="Gene3D" id="3.30.70.270">
    <property type="match status" value="1"/>
</dbReference>
<gene>
    <name evidence="3" type="ORF">SAMN05216175_108111</name>
</gene>
<dbReference type="CDD" id="cd01949">
    <property type="entry name" value="GGDEF"/>
    <property type="match status" value="1"/>
</dbReference>
<dbReference type="InterPro" id="IPR029787">
    <property type="entry name" value="Nucleotide_cyclase"/>
</dbReference>
<dbReference type="GO" id="GO:0005886">
    <property type="term" value="C:plasma membrane"/>
    <property type="evidence" value="ECO:0007669"/>
    <property type="project" value="TreeGrafter"/>
</dbReference>
<name>A0A1I2SRY9_9GAMM</name>
<sequence>MSNDTSITNTASHPLVEYSPNAILVIDDMRITYANEAAGHVFHTAVSDLTTLTLSDLNQSEEAVASLISHIQQAAADKTTQQHRIALMSGAGLRQYSATYRPHQSQIHVFLQDISALIQSETALTTQTTHDPLTGLFNRSQLFLMGTQDIARAKRYKHPTSLLVVTISNMRHVNQSYGYAMGDHVLINVSRALRDVLRESDYAARLDNNSFVICLLDATLEQTNIVTTRIKTAISGRDILIADTNIPLEMIYGSAEFDSTIDSQFDDFLLRAEKNCTEI</sequence>
<dbReference type="RefSeq" id="WP_090728495.1">
    <property type="nucleotide sequence ID" value="NZ_FOOU01000008.1"/>
</dbReference>
<dbReference type="SUPFAM" id="SSF55785">
    <property type="entry name" value="PYP-like sensor domain (PAS domain)"/>
    <property type="match status" value="1"/>
</dbReference>
<dbReference type="PANTHER" id="PTHR45138:SF24">
    <property type="entry name" value="DIGUANYLATE CYCLASE DGCC-RELATED"/>
    <property type="match status" value="1"/>
</dbReference>
<dbReference type="PROSITE" id="PS50887">
    <property type="entry name" value="GGDEF"/>
    <property type="match status" value="1"/>
</dbReference>
<protein>
    <recommendedName>
        <fullName evidence="1">diguanylate cyclase</fullName>
        <ecNumber evidence="1">2.7.7.65</ecNumber>
    </recommendedName>
</protein>
<dbReference type="Pfam" id="PF08448">
    <property type="entry name" value="PAS_4"/>
    <property type="match status" value="1"/>
</dbReference>
<dbReference type="InterPro" id="IPR000160">
    <property type="entry name" value="GGDEF_dom"/>
</dbReference>
<keyword evidence="4" id="KW-1185">Reference proteome</keyword>